<gene>
    <name evidence="1" type="ORF">S12H4_59919</name>
</gene>
<feature type="non-terminal residue" evidence="1">
    <location>
        <position position="107"/>
    </location>
</feature>
<name>X1VR73_9ZZZZ</name>
<sequence>MRYKRIMFISLLLSLIGLMCLFVFAEKKALPIITWDKTFGGSGGDVAYSLIQTTDGGYAVAGCTRSKGAGKSDFWVIKLDSQDNMIWDRTLGGSDNDWARSLIQTTD</sequence>
<accession>X1VR73</accession>
<dbReference type="PANTHER" id="PTHR42754:SF1">
    <property type="entry name" value="LIPOPROTEIN"/>
    <property type="match status" value="1"/>
</dbReference>
<evidence type="ECO:0000313" key="1">
    <source>
        <dbReference type="EMBL" id="GAJ19396.1"/>
    </source>
</evidence>
<proteinExistence type="predicted"/>
<protein>
    <submittedName>
        <fullName evidence="1">Uncharacterized protein</fullName>
    </submittedName>
</protein>
<dbReference type="EMBL" id="BARW01039300">
    <property type="protein sequence ID" value="GAJ19396.1"/>
    <property type="molecule type" value="Genomic_DNA"/>
</dbReference>
<dbReference type="AlphaFoldDB" id="X1VR73"/>
<reference evidence="1" key="1">
    <citation type="journal article" date="2014" name="Front. Microbiol.">
        <title>High frequency of phylogenetically diverse reductive dehalogenase-homologous genes in deep subseafloor sedimentary metagenomes.</title>
        <authorList>
            <person name="Kawai M."/>
            <person name="Futagami T."/>
            <person name="Toyoda A."/>
            <person name="Takaki Y."/>
            <person name="Nishi S."/>
            <person name="Hori S."/>
            <person name="Arai W."/>
            <person name="Tsubouchi T."/>
            <person name="Morono Y."/>
            <person name="Uchiyama I."/>
            <person name="Ito T."/>
            <person name="Fujiyama A."/>
            <person name="Inagaki F."/>
            <person name="Takami H."/>
        </authorList>
    </citation>
    <scope>NUCLEOTIDE SEQUENCE</scope>
    <source>
        <strain evidence="1">Expedition CK06-06</strain>
    </source>
</reference>
<comment type="caution">
    <text evidence="1">The sequence shown here is derived from an EMBL/GenBank/DDBJ whole genome shotgun (WGS) entry which is preliminary data.</text>
</comment>
<organism evidence="1">
    <name type="scientific">marine sediment metagenome</name>
    <dbReference type="NCBI Taxonomy" id="412755"/>
    <lineage>
        <taxon>unclassified sequences</taxon>
        <taxon>metagenomes</taxon>
        <taxon>ecological metagenomes</taxon>
    </lineage>
</organism>
<dbReference type="PANTHER" id="PTHR42754">
    <property type="entry name" value="ENDOGLUCANASE"/>
    <property type="match status" value="1"/>
</dbReference>